<accession>A0A381DY82</accession>
<gene>
    <name evidence="1" type="ORF">NCTC13294_00239</name>
</gene>
<dbReference type="RefSeq" id="WP_115610564.1">
    <property type="nucleotide sequence ID" value="NZ_JBHLZC010000001.1"/>
</dbReference>
<organism evidence="1 2">
    <name type="scientific">Cardiobacterium valvarum</name>
    <dbReference type="NCBI Taxonomy" id="194702"/>
    <lineage>
        <taxon>Bacteria</taxon>
        <taxon>Pseudomonadati</taxon>
        <taxon>Pseudomonadota</taxon>
        <taxon>Gammaproteobacteria</taxon>
        <taxon>Cardiobacteriales</taxon>
        <taxon>Cardiobacteriaceae</taxon>
        <taxon>Cardiobacterium</taxon>
    </lineage>
</organism>
<protein>
    <submittedName>
        <fullName evidence="1">Uncharacterized protein</fullName>
    </submittedName>
</protein>
<name>A0A381DY82_9GAMM</name>
<proteinExistence type="predicted"/>
<dbReference type="OrthoDB" id="9942205at2"/>
<dbReference type="EMBL" id="UFUW01000001">
    <property type="protein sequence ID" value="SUX18305.1"/>
    <property type="molecule type" value="Genomic_DNA"/>
</dbReference>
<keyword evidence="2" id="KW-1185">Reference proteome</keyword>
<dbReference type="Proteomes" id="UP000254572">
    <property type="component" value="Unassembled WGS sequence"/>
</dbReference>
<dbReference type="AlphaFoldDB" id="A0A381DY82"/>
<evidence type="ECO:0000313" key="2">
    <source>
        <dbReference type="Proteomes" id="UP000254572"/>
    </source>
</evidence>
<sequence length="62" mass="6950">MRRLPTIRDARRFATAILARYQLPTAPLTIAEENGCYGIQSPACRMIISGGDGKILYLRGRR</sequence>
<evidence type="ECO:0000313" key="1">
    <source>
        <dbReference type="EMBL" id="SUX18305.1"/>
    </source>
</evidence>
<reference evidence="1 2" key="1">
    <citation type="submission" date="2018-06" db="EMBL/GenBank/DDBJ databases">
        <authorList>
            <consortium name="Pathogen Informatics"/>
            <person name="Doyle S."/>
        </authorList>
    </citation>
    <scope>NUCLEOTIDE SEQUENCE [LARGE SCALE GENOMIC DNA]</scope>
    <source>
        <strain evidence="1 2">NCTC13294</strain>
    </source>
</reference>